<keyword evidence="13" id="KW-1185">Reference proteome</keyword>
<dbReference type="GO" id="GO:0003995">
    <property type="term" value="F:acyl-CoA dehydrogenase activity"/>
    <property type="evidence" value="ECO:0007669"/>
    <property type="project" value="TreeGrafter"/>
</dbReference>
<dbReference type="FunFam" id="1.10.540.10:FF:000001">
    <property type="entry name" value="Very long-chain-specific acyl-CoA dehydrogenase, mitochondrial"/>
    <property type="match status" value="1"/>
</dbReference>
<dbReference type="AlphaFoldDB" id="A0A931FYK9"/>
<reference evidence="12" key="1">
    <citation type="submission" date="2020-11" db="EMBL/GenBank/DDBJ databases">
        <title>Isolation and identification of active actinomycetes.</title>
        <authorList>
            <person name="Sun X."/>
        </authorList>
    </citation>
    <scope>NUCLEOTIDE SEQUENCE</scope>
    <source>
        <strain evidence="12">NEAU-A11</strain>
    </source>
</reference>
<protein>
    <submittedName>
        <fullName evidence="12">Acyl-CoA dehydrogenase family protein</fullName>
    </submittedName>
</protein>
<dbReference type="InterPro" id="IPR037069">
    <property type="entry name" value="AcylCoA_DH/ox_N_sf"/>
</dbReference>
<dbReference type="PANTHER" id="PTHR43884:SF9">
    <property type="entry name" value="COMPLEX I ASSEMBLY FACTOR ACAD9, MITOCHONDRIAL"/>
    <property type="match status" value="1"/>
</dbReference>
<dbReference type="Pfam" id="PF02770">
    <property type="entry name" value="Acyl-CoA_dh_M"/>
    <property type="match status" value="1"/>
</dbReference>
<comment type="similarity">
    <text evidence="2 7">Belongs to the acyl-CoA dehydrogenase family.</text>
</comment>
<keyword evidence="3 7" id="KW-0285">Flavoprotein</keyword>
<sequence length="629" mass="68205">MTADVSEKQARQTAEAARESEWRKPSFGKELFLGRFRLDLIDPPPESGPTPDADEYLAKLDAYLRNEVDGALIEREARIPDEVFHGLAKLGAFGMKIDKDYGGLGLSNLHYCKALTLIGSVNAATAALLSAHQSIGVPQPLKLFGTPEQKKAFLPRVAKGEVSAFLLTEPDVGSDPARLGTTAEPVEGGFRLNGVKLWATNGTVATLLVVMARVPDRGITAFVVEGDSEGITVERRNAFLGLRGLENSVTRFHDVFVPEENVIGGLGKGLRIALTTLNTGRLSLPAMCVGAGKRSLAIAREWAGERVQWGRPVGEHEAVAKKIAFIAATTYAMESTLDLCCRIADDHRNDIRIEAALIKLFASEMAYQVADELIQIRGGRGYETSDSLTARGERPAEAEQILRDLRINRIFEGSTEIMHLLIAREAVDAHLSVAGDIIDPEVGLGGKARAGARAGAFYARWLPTLAVGKGQNPSGYGEFALLATHLRYVERASRKLARSTFYAMSRWQGKLERKQGFLGRIVDIGAELFAMSAVCVRANAERAHRPEGVQLADLFCRQARLRADALFAALWDNTDTLDVKAAKRVLAGNYAFLEEGVIAPPGDAAWVAAWQPGPATVADVRRRIPPPPA</sequence>
<comment type="catalytic activity">
    <reaction evidence="6">
        <text>a 2,3-saturated acyl-CoA + A = a 2,3-dehydroacyl-CoA + AH2</text>
        <dbReference type="Rhea" id="RHEA:48608"/>
        <dbReference type="ChEBI" id="CHEBI:13193"/>
        <dbReference type="ChEBI" id="CHEBI:17499"/>
        <dbReference type="ChEBI" id="CHEBI:60015"/>
        <dbReference type="ChEBI" id="CHEBI:65111"/>
    </reaction>
</comment>
<evidence type="ECO:0000256" key="2">
    <source>
        <dbReference type="ARBA" id="ARBA00009347"/>
    </source>
</evidence>
<accession>A0A931FYK9</accession>
<comment type="cofactor">
    <cofactor evidence="1 7">
        <name>FAD</name>
        <dbReference type="ChEBI" id="CHEBI:57692"/>
    </cofactor>
</comment>
<name>A0A931FYK9_9ACTN</name>
<dbReference type="PANTHER" id="PTHR43884">
    <property type="entry name" value="ACYL-COA DEHYDROGENASE"/>
    <property type="match status" value="1"/>
</dbReference>
<keyword evidence="4 7" id="KW-0274">FAD</keyword>
<evidence type="ECO:0000259" key="10">
    <source>
        <dbReference type="Pfam" id="PF02770"/>
    </source>
</evidence>
<feature type="domain" description="Acyl-CoA dehydrogenase/oxidase C-terminal" evidence="9">
    <location>
        <begin position="267"/>
        <end position="425"/>
    </location>
</feature>
<dbReference type="Pfam" id="PF00441">
    <property type="entry name" value="Acyl-CoA_dh_1"/>
    <property type="match status" value="1"/>
</dbReference>
<dbReference type="FunFam" id="1.20.140.10:FF:000019">
    <property type="entry name" value="Acyl-CoA dehydrogenase"/>
    <property type="match status" value="1"/>
</dbReference>
<evidence type="ECO:0000256" key="3">
    <source>
        <dbReference type="ARBA" id="ARBA00022630"/>
    </source>
</evidence>
<dbReference type="Gene3D" id="1.10.540.10">
    <property type="entry name" value="Acyl-CoA dehydrogenase/oxidase, N-terminal domain"/>
    <property type="match status" value="1"/>
</dbReference>
<gene>
    <name evidence="12" type="ORF">I4J89_24960</name>
</gene>
<dbReference type="InterPro" id="IPR009100">
    <property type="entry name" value="AcylCoA_DH/oxidase_NM_dom_sf"/>
</dbReference>
<dbReference type="SUPFAM" id="SSF47203">
    <property type="entry name" value="Acyl-CoA dehydrogenase C-terminal domain-like"/>
    <property type="match status" value="1"/>
</dbReference>
<dbReference type="Pfam" id="PF02771">
    <property type="entry name" value="Acyl-CoA_dh_N"/>
    <property type="match status" value="1"/>
</dbReference>
<evidence type="ECO:0000259" key="11">
    <source>
        <dbReference type="Pfam" id="PF02771"/>
    </source>
</evidence>
<keyword evidence="5 7" id="KW-0560">Oxidoreductase</keyword>
<evidence type="ECO:0000313" key="12">
    <source>
        <dbReference type="EMBL" id="MBG0564703.1"/>
    </source>
</evidence>
<dbReference type="EMBL" id="JADQTO010000012">
    <property type="protein sequence ID" value="MBG0564703.1"/>
    <property type="molecule type" value="Genomic_DNA"/>
</dbReference>
<comment type="caution">
    <text evidence="12">The sequence shown here is derived from an EMBL/GenBank/DDBJ whole genome shotgun (WGS) entry which is preliminary data.</text>
</comment>
<organism evidence="12 13">
    <name type="scientific">Actinoplanes aureus</name>
    <dbReference type="NCBI Taxonomy" id="2792083"/>
    <lineage>
        <taxon>Bacteria</taxon>
        <taxon>Bacillati</taxon>
        <taxon>Actinomycetota</taxon>
        <taxon>Actinomycetes</taxon>
        <taxon>Micromonosporales</taxon>
        <taxon>Micromonosporaceae</taxon>
        <taxon>Actinoplanes</taxon>
    </lineage>
</organism>
<evidence type="ECO:0000256" key="1">
    <source>
        <dbReference type="ARBA" id="ARBA00001974"/>
    </source>
</evidence>
<feature type="region of interest" description="Disordered" evidence="8">
    <location>
        <begin position="1"/>
        <end position="22"/>
    </location>
</feature>
<dbReference type="InterPro" id="IPR006091">
    <property type="entry name" value="Acyl-CoA_Oxase/DH_mid-dom"/>
</dbReference>
<dbReference type="RefSeq" id="WP_196416487.1">
    <property type="nucleotide sequence ID" value="NZ_JADQTO010000012.1"/>
</dbReference>
<evidence type="ECO:0000256" key="4">
    <source>
        <dbReference type="ARBA" id="ARBA00022827"/>
    </source>
</evidence>
<feature type="domain" description="Acyl-CoA dehydrogenase/oxidase N-terminal" evidence="11">
    <location>
        <begin position="52"/>
        <end position="161"/>
    </location>
</feature>
<proteinExistence type="inferred from homology"/>
<dbReference type="Gene3D" id="1.20.140.10">
    <property type="entry name" value="Butyryl-CoA Dehydrogenase, subunit A, domain 3"/>
    <property type="match status" value="2"/>
</dbReference>
<dbReference type="Proteomes" id="UP000598146">
    <property type="component" value="Unassembled WGS sequence"/>
</dbReference>
<dbReference type="InterPro" id="IPR013786">
    <property type="entry name" value="AcylCoA_DH/ox_N"/>
</dbReference>
<dbReference type="InterPro" id="IPR036250">
    <property type="entry name" value="AcylCo_DH-like_C"/>
</dbReference>
<dbReference type="SUPFAM" id="SSF56645">
    <property type="entry name" value="Acyl-CoA dehydrogenase NM domain-like"/>
    <property type="match status" value="1"/>
</dbReference>
<evidence type="ECO:0000256" key="6">
    <source>
        <dbReference type="ARBA" id="ARBA00052546"/>
    </source>
</evidence>
<evidence type="ECO:0000259" key="9">
    <source>
        <dbReference type="Pfam" id="PF00441"/>
    </source>
</evidence>
<feature type="domain" description="Acyl-CoA oxidase/dehydrogenase middle" evidence="10">
    <location>
        <begin position="164"/>
        <end position="255"/>
    </location>
</feature>
<evidence type="ECO:0000256" key="7">
    <source>
        <dbReference type="RuleBase" id="RU362125"/>
    </source>
</evidence>
<evidence type="ECO:0000313" key="13">
    <source>
        <dbReference type="Proteomes" id="UP000598146"/>
    </source>
</evidence>
<dbReference type="InterPro" id="IPR009075">
    <property type="entry name" value="AcylCo_DH/oxidase_C"/>
</dbReference>
<evidence type="ECO:0000256" key="8">
    <source>
        <dbReference type="SAM" id="MobiDB-lite"/>
    </source>
</evidence>
<dbReference type="Gene3D" id="2.40.110.10">
    <property type="entry name" value="Butyryl-CoA Dehydrogenase, subunit A, domain 2"/>
    <property type="match status" value="1"/>
</dbReference>
<dbReference type="InterPro" id="IPR046373">
    <property type="entry name" value="Acyl-CoA_Oxase/DH_mid-dom_sf"/>
</dbReference>
<evidence type="ECO:0000256" key="5">
    <source>
        <dbReference type="ARBA" id="ARBA00023002"/>
    </source>
</evidence>
<dbReference type="GO" id="GO:0050660">
    <property type="term" value="F:flavin adenine dinucleotide binding"/>
    <property type="evidence" value="ECO:0007669"/>
    <property type="project" value="InterPro"/>
</dbReference>